<dbReference type="AlphaFoldDB" id="A0A845DNU3"/>
<protein>
    <recommendedName>
        <fullName evidence="3">WYL domain-containing protein</fullName>
    </recommendedName>
</protein>
<evidence type="ECO:0000313" key="2">
    <source>
        <dbReference type="Proteomes" id="UP000460949"/>
    </source>
</evidence>
<dbReference type="RefSeq" id="WP_202409572.1">
    <property type="nucleotide sequence ID" value="NZ_WMET01000001.1"/>
</dbReference>
<organism evidence="1 2">
    <name type="scientific">Halobacillus litoralis</name>
    <dbReference type="NCBI Taxonomy" id="45668"/>
    <lineage>
        <taxon>Bacteria</taxon>
        <taxon>Bacillati</taxon>
        <taxon>Bacillota</taxon>
        <taxon>Bacilli</taxon>
        <taxon>Bacillales</taxon>
        <taxon>Bacillaceae</taxon>
        <taxon>Halobacillus</taxon>
    </lineage>
</organism>
<name>A0A845DNU3_9BACI</name>
<reference evidence="1 2" key="1">
    <citation type="submission" date="2019-11" db="EMBL/GenBank/DDBJ databases">
        <title>Genome sequences of 17 halophilic strains isolated from different environments.</title>
        <authorList>
            <person name="Furrow R.E."/>
        </authorList>
    </citation>
    <scope>NUCLEOTIDE SEQUENCE [LARGE SCALE GENOMIC DNA]</scope>
    <source>
        <strain evidence="1 2">22511_23_Filter</strain>
    </source>
</reference>
<accession>A0A845DNU3</accession>
<sequence>METIFNQSIENKQVIDMIYLSEGKHWSQRSVRVIKNHPDAVLAYCLQKRSVRTFLKRNIYSADIHRRNKRNRTGAS</sequence>
<gene>
    <name evidence="1" type="ORF">GLW04_05215</name>
</gene>
<evidence type="ECO:0000313" key="1">
    <source>
        <dbReference type="EMBL" id="MYL19281.1"/>
    </source>
</evidence>
<proteinExistence type="predicted"/>
<dbReference type="Proteomes" id="UP000460949">
    <property type="component" value="Unassembled WGS sequence"/>
</dbReference>
<comment type="caution">
    <text evidence="1">The sequence shown here is derived from an EMBL/GenBank/DDBJ whole genome shotgun (WGS) entry which is preliminary data.</text>
</comment>
<dbReference type="EMBL" id="WMET01000001">
    <property type="protein sequence ID" value="MYL19281.1"/>
    <property type="molecule type" value="Genomic_DNA"/>
</dbReference>
<evidence type="ECO:0008006" key="3">
    <source>
        <dbReference type="Google" id="ProtNLM"/>
    </source>
</evidence>